<keyword evidence="1" id="KW-0349">Heme</keyword>
<comment type="similarity">
    <text evidence="4">Belongs to the cytochrome b5 family.</text>
</comment>
<dbReference type="SUPFAM" id="SSF55856">
    <property type="entry name" value="Cytochrome b5-like heme/steroid binding domain"/>
    <property type="match status" value="1"/>
</dbReference>
<accession>A0A1F6FJ79</accession>
<dbReference type="Gene3D" id="3.10.120.10">
    <property type="entry name" value="Cytochrome b5-like heme/steroid binding domain"/>
    <property type="match status" value="1"/>
</dbReference>
<reference evidence="6 7" key="1">
    <citation type="journal article" date="2016" name="Nat. Commun.">
        <title>Thousands of microbial genomes shed light on interconnected biogeochemical processes in an aquifer system.</title>
        <authorList>
            <person name="Anantharaman K."/>
            <person name="Brown C.T."/>
            <person name="Hug L.A."/>
            <person name="Sharon I."/>
            <person name="Castelle C.J."/>
            <person name="Probst A.J."/>
            <person name="Thomas B.C."/>
            <person name="Singh A."/>
            <person name="Wilkins M.J."/>
            <person name="Karaoz U."/>
            <person name="Brodie E.L."/>
            <person name="Williams K.H."/>
            <person name="Hubbard S.S."/>
            <person name="Banfield J.F."/>
        </authorList>
    </citation>
    <scope>NUCLEOTIDE SEQUENCE [LARGE SCALE GENOMIC DNA]</scope>
</reference>
<evidence type="ECO:0000313" key="7">
    <source>
        <dbReference type="Proteomes" id="UP000177395"/>
    </source>
</evidence>
<dbReference type="Proteomes" id="UP000177395">
    <property type="component" value="Unassembled WGS sequence"/>
</dbReference>
<dbReference type="GO" id="GO:0016020">
    <property type="term" value="C:membrane"/>
    <property type="evidence" value="ECO:0007669"/>
    <property type="project" value="TreeGrafter"/>
</dbReference>
<dbReference type="InterPro" id="IPR018506">
    <property type="entry name" value="Cyt_B5_heme-BS"/>
</dbReference>
<keyword evidence="3" id="KW-0408">Iron</keyword>
<dbReference type="STRING" id="1798531.A2392_00690"/>
<dbReference type="SMART" id="SM01117">
    <property type="entry name" value="Cyt-b5"/>
    <property type="match status" value="1"/>
</dbReference>
<proteinExistence type="inferred from homology"/>
<dbReference type="PROSITE" id="PS50255">
    <property type="entry name" value="CYTOCHROME_B5_2"/>
    <property type="match status" value="1"/>
</dbReference>
<comment type="caution">
    <text evidence="6">The sequence shown here is derived from an EMBL/GenBank/DDBJ whole genome shotgun (WGS) entry which is preliminary data.</text>
</comment>
<evidence type="ECO:0000259" key="5">
    <source>
        <dbReference type="PROSITE" id="PS50255"/>
    </source>
</evidence>
<keyword evidence="2" id="KW-0479">Metal-binding</keyword>
<feature type="domain" description="Cytochrome b5 heme-binding" evidence="5">
    <location>
        <begin position="55"/>
        <end position="132"/>
    </location>
</feature>
<dbReference type="PANTHER" id="PTHR19359:SF95">
    <property type="entry name" value="CYTOCHROME B5 TYPE B"/>
    <property type="match status" value="1"/>
</dbReference>
<name>A0A1F6FJ79_9BACT</name>
<evidence type="ECO:0000256" key="4">
    <source>
        <dbReference type="ARBA" id="ARBA00038168"/>
    </source>
</evidence>
<dbReference type="GO" id="GO:0020037">
    <property type="term" value="F:heme binding"/>
    <property type="evidence" value="ECO:0007669"/>
    <property type="project" value="InterPro"/>
</dbReference>
<evidence type="ECO:0000256" key="1">
    <source>
        <dbReference type="ARBA" id="ARBA00022617"/>
    </source>
</evidence>
<dbReference type="GO" id="GO:0046872">
    <property type="term" value="F:metal ion binding"/>
    <property type="evidence" value="ECO:0007669"/>
    <property type="project" value="UniProtKB-KW"/>
</dbReference>
<evidence type="ECO:0000256" key="2">
    <source>
        <dbReference type="ARBA" id="ARBA00022723"/>
    </source>
</evidence>
<dbReference type="PRINTS" id="PR00363">
    <property type="entry name" value="CYTOCHROMEB5"/>
</dbReference>
<dbReference type="InterPro" id="IPR050668">
    <property type="entry name" value="Cytochrome_b5"/>
</dbReference>
<dbReference type="InterPro" id="IPR001199">
    <property type="entry name" value="Cyt_B5-like_heme/steroid-bd"/>
</dbReference>
<dbReference type="AlphaFoldDB" id="A0A1F6FJ79"/>
<dbReference type="PROSITE" id="PS00191">
    <property type="entry name" value="CYTOCHROME_B5_1"/>
    <property type="match status" value="1"/>
</dbReference>
<sequence length="133" mass="14119">MQKILFGVIALLFMGIAGVVVSSQMTLAKQTPTKSSTTTTDAKTKTLEETVTDKTETYTMAEVATHATVDDCYTVVDGSVYDLTPFVKKHPGGVKEITRICGIDGSAAFNAQHGGDRKPASTLKTFEIGALAE</sequence>
<dbReference type="PANTHER" id="PTHR19359">
    <property type="entry name" value="CYTOCHROME B5"/>
    <property type="match status" value="1"/>
</dbReference>
<organism evidence="6 7">
    <name type="scientific">Candidatus Kaiserbacteria bacterium RIFOXYB1_FULL_46_14</name>
    <dbReference type="NCBI Taxonomy" id="1798531"/>
    <lineage>
        <taxon>Bacteria</taxon>
        <taxon>Candidatus Kaiseribacteriota</taxon>
    </lineage>
</organism>
<dbReference type="InterPro" id="IPR036400">
    <property type="entry name" value="Cyt_B5-like_heme/steroid_sf"/>
</dbReference>
<evidence type="ECO:0000313" key="6">
    <source>
        <dbReference type="EMBL" id="OGG85913.1"/>
    </source>
</evidence>
<gene>
    <name evidence="6" type="ORF">A2392_00690</name>
</gene>
<dbReference type="EMBL" id="MFMS01000004">
    <property type="protein sequence ID" value="OGG85913.1"/>
    <property type="molecule type" value="Genomic_DNA"/>
</dbReference>
<evidence type="ECO:0000256" key="3">
    <source>
        <dbReference type="ARBA" id="ARBA00023004"/>
    </source>
</evidence>
<protein>
    <recommendedName>
        <fullName evidence="5">Cytochrome b5 heme-binding domain-containing protein</fullName>
    </recommendedName>
</protein>
<dbReference type="Pfam" id="PF00173">
    <property type="entry name" value="Cyt-b5"/>
    <property type="match status" value="1"/>
</dbReference>